<dbReference type="EMBL" id="CAACYD010000006">
    <property type="protein sequence ID" value="VFA88331.1"/>
    <property type="molecule type" value="Genomic_DNA"/>
</dbReference>
<evidence type="ECO:0000256" key="1">
    <source>
        <dbReference type="ARBA" id="ARBA00004141"/>
    </source>
</evidence>
<proteinExistence type="predicted"/>
<dbReference type="AlphaFoldDB" id="A0ABD7V2S0"/>
<keyword evidence="2 5" id="KW-0812">Transmembrane</keyword>
<reference evidence="7 8" key="1">
    <citation type="submission" date="2019-02" db="EMBL/GenBank/DDBJ databases">
        <authorList>
            <consortium name="Pathogen Informatics"/>
        </authorList>
    </citation>
    <scope>NUCLEOTIDE SEQUENCE [LARGE SCALE GENOMIC DNA]</scope>
    <source>
        <strain evidence="7 8">3012STDY6756503</strain>
    </source>
</reference>
<feature type="transmembrane region" description="Helical" evidence="5">
    <location>
        <begin position="103"/>
        <end position="121"/>
    </location>
</feature>
<evidence type="ECO:0000256" key="4">
    <source>
        <dbReference type="ARBA" id="ARBA00023136"/>
    </source>
</evidence>
<evidence type="ECO:0000259" key="6">
    <source>
        <dbReference type="Pfam" id="PF13515"/>
    </source>
</evidence>
<evidence type="ECO:0000313" key="8">
    <source>
        <dbReference type="Proteomes" id="UP000360750"/>
    </source>
</evidence>
<dbReference type="RefSeq" id="WP_109238598.1">
    <property type="nucleotide sequence ID" value="NZ_CAACYD010000006.1"/>
</dbReference>
<keyword evidence="4 5" id="KW-0472">Membrane</keyword>
<feature type="transmembrane region" description="Helical" evidence="5">
    <location>
        <begin position="31"/>
        <end position="52"/>
    </location>
</feature>
<gene>
    <name evidence="7" type="ORF">NCTC8139_01875</name>
</gene>
<dbReference type="InterPro" id="IPR049453">
    <property type="entry name" value="Memb_transporter_dom"/>
</dbReference>
<evidence type="ECO:0000313" key="7">
    <source>
        <dbReference type="EMBL" id="VFA88331.1"/>
    </source>
</evidence>
<dbReference type="GeneID" id="60749884"/>
<sequence>MASAIGTLPRRVFDSLPDGLKRRLRRLKISLVPIVQCALAAGIAWWIATHVFAHPDPFFAPIAAVISLGLGLGRRWRRSVELVGGVAIGIFVGDLFIGAVGEGAWQIMVVVILAMSLAVILDDGLLIPMQAASSAVLVATLLPPGGVAGFHRALDALIGGVVGILVAALFPVNPANRAREDAAAVLTTVRDAARTVAEGLRAADTEPIAAALEKARGTQAAINKMRTDMTGGREVTRISPLYWSSRDRLDRLMRTADPIDNAVRNFRIIARRSLAITQRGERVRPELIEIIDDIGGAFEVLRQMMLADPGEDPDPVEAARVIRSIVRKARKDLAENSELSEAALLAEIRSLLVDLLMVAGLRRSSALATLRG</sequence>
<comment type="subcellular location">
    <subcellularLocation>
        <location evidence="1">Membrane</location>
        <topology evidence="1">Multi-pass membrane protein</topology>
    </subcellularLocation>
</comment>
<dbReference type="GO" id="GO:0016020">
    <property type="term" value="C:membrane"/>
    <property type="evidence" value="ECO:0007669"/>
    <property type="project" value="UniProtKB-SubCell"/>
</dbReference>
<accession>A0ABD7V2S0</accession>
<keyword evidence="3 5" id="KW-1133">Transmembrane helix</keyword>
<name>A0ABD7V2S0_9ACTN</name>
<evidence type="ECO:0000256" key="5">
    <source>
        <dbReference type="SAM" id="Phobius"/>
    </source>
</evidence>
<organism evidence="7 8">
    <name type="scientific">Gordonia paraffinivorans</name>
    <dbReference type="NCBI Taxonomy" id="175628"/>
    <lineage>
        <taxon>Bacteria</taxon>
        <taxon>Bacillati</taxon>
        <taxon>Actinomycetota</taxon>
        <taxon>Actinomycetes</taxon>
        <taxon>Mycobacteriales</taxon>
        <taxon>Gordoniaceae</taxon>
        <taxon>Gordonia</taxon>
    </lineage>
</organism>
<evidence type="ECO:0000256" key="2">
    <source>
        <dbReference type="ARBA" id="ARBA00022692"/>
    </source>
</evidence>
<feature type="transmembrane region" description="Helical" evidence="5">
    <location>
        <begin position="133"/>
        <end position="150"/>
    </location>
</feature>
<feature type="transmembrane region" description="Helical" evidence="5">
    <location>
        <begin position="58"/>
        <end position="73"/>
    </location>
</feature>
<feature type="transmembrane region" description="Helical" evidence="5">
    <location>
        <begin position="80"/>
        <end position="97"/>
    </location>
</feature>
<dbReference type="Pfam" id="PF13515">
    <property type="entry name" value="FUSC_2"/>
    <property type="match status" value="1"/>
</dbReference>
<dbReference type="Proteomes" id="UP000360750">
    <property type="component" value="Unassembled WGS sequence"/>
</dbReference>
<comment type="caution">
    <text evidence="7">The sequence shown here is derived from an EMBL/GenBank/DDBJ whole genome shotgun (WGS) entry which is preliminary data.</text>
</comment>
<protein>
    <submittedName>
        <fullName evidence="7">Predicted membrane protein</fullName>
    </submittedName>
</protein>
<feature type="domain" description="Integral membrane bound transporter" evidence="6">
    <location>
        <begin position="44"/>
        <end position="166"/>
    </location>
</feature>
<feature type="transmembrane region" description="Helical" evidence="5">
    <location>
        <begin position="156"/>
        <end position="172"/>
    </location>
</feature>
<evidence type="ECO:0000256" key="3">
    <source>
        <dbReference type="ARBA" id="ARBA00022989"/>
    </source>
</evidence>